<comment type="catalytic activity">
    <reaction evidence="2">
        <text>2 GTP = 3',3'-c-di-GMP + 2 diphosphate</text>
        <dbReference type="Rhea" id="RHEA:24898"/>
        <dbReference type="ChEBI" id="CHEBI:33019"/>
        <dbReference type="ChEBI" id="CHEBI:37565"/>
        <dbReference type="ChEBI" id="CHEBI:58805"/>
        <dbReference type="EC" id="2.7.7.65"/>
    </reaction>
</comment>
<dbReference type="CDD" id="cd01949">
    <property type="entry name" value="GGDEF"/>
    <property type="match status" value="1"/>
</dbReference>
<dbReference type="RefSeq" id="WP_192557515.1">
    <property type="nucleotide sequence ID" value="NZ_JACZZA010000015.1"/>
</dbReference>
<accession>A0ABR9GF52</accession>
<reference evidence="5 6" key="1">
    <citation type="submission" date="2020-09" db="EMBL/GenBank/DDBJ databases">
        <title>Dyella sp. 7MK23 isolated from forest soil.</title>
        <authorList>
            <person name="Fu J."/>
        </authorList>
    </citation>
    <scope>NUCLEOTIDE SEQUENCE [LARGE SCALE GENOMIC DNA]</scope>
    <source>
        <strain evidence="5 6">7MK23</strain>
    </source>
</reference>
<organism evidence="5 6">
    <name type="scientific">Dyella acidiphila</name>
    <dbReference type="NCBI Taxonomy" id="2775866"/>
    <lineage>
        <taxon>Bacteria</taxon>
        <taxon>Pseudomonadati</taxon>
        <taxon>Pseudomonadota</taxon>
        <taxon>Gammaproteobacteria</taxon>
        <taxon>Lysobacterales</taxon>
        <taxon>Rhodanobacteraceae</taxon>
        <taxon>Dyella</taxon>
    </lineage>
</organism>
<name>A0ABR9GF52_9GAMM</name>
<dbReference type="Pfam" id="PF00990">
    <property type="entry name" value="GGDEF"/>
    <property type="match status" value="1"/>
</dbReference>
<evidence type="ECO:0000259" key="4">
    <source>
        <dbReference type="PROSITE" id="PS50887"/>
    </source>
</evidence>
<evidence type="ECO:0000256" key="1">
    <source>
        <dbReference type="ARBA" id="ARBA00012528"/>
    </source>
</evidence>
<dbReference type="InterPro" id="IPR029787">
    <property type="entry name" value="Nucleotide_cyclase"/>
</dbReference>
<evidence type="ECO:0000256" key="3">
    <source>
        <dbReference type="SAM" id="Phobius"/>
    </source>
</evidence>
<protein>
    <recommendedName>
        <fullName evidence="1">diguanylate cyclase</fullName>
        <ecNumber evidence="1">2.7.7.65</ecNumber>
    </recommendedName>
</protein>
<feature type="transmembrane region" description="Helical" evidence="3">
    <location>
        <begin position="290"/>
        <end position="308"/>
    </location>
</feature>
<gene>
    <name evidence="5" type="ORF">IGX34_20010</name>
</gene>
<feature type="transmembrane region" description="Helical" evidence="3">
    <location>
        <begin position="102"/>
        <end position="120"/>
    </location>
</feature>
<evidence type="ECO:0000256" key="2">
    <source>
        <dbReference type="ARBA" id="ARBA00034247"/>
    </source>
</evidence>
<keyword evidence="6" id="KW-1185">Reference proteome</keyword>
<dbReference type="PANTHER" id="PTHR45138">
    <property type="entry name" value="REGULATORY COMPONENTS OF SENSORY TRANSDUCTION SYSTEM"/>
    <property type="match status" value="1"/>
</dbReference>
<feature type="transmembrane region" description="Helical" evidence="3">
    <location>
        <begin position="224"/>
        <end position="245"/>
    </location>
</feature>
<proteinExistence type="predicted"/>
<dbReference type="EMBL" id="JACZZA010000015">
    <property type="protein sequence ID" value="MBE1162674.1"/>
    <property type="molecule type" value="Genomic_DNA"/>
</dbReference>
<keyword evidence="3" id="KW-0812">Transmembrane</keyword>
<feature type="domain" description="GGDEF" evidence="4">
    <location>
        <begin position="361"/>
        <end position="496"/>
    </location>
</feature>
<sequence>MPKAIAAPLTVLLATAFVLLHGAMISFAGIHAIAASYTFLIAAPLLALAAVIWRGKIEGFGLSRGWSLLAASLVLWTAGMVISMQEDLFFANSNAAPGGSMLFYVLYGVPIFYAVATVGGDAGSRLQRVIDAVLVITLGYLYFAMMFSWVSLQGAANPMAAHVIADMFDMENAFLAFTTAIRFLSSDTVARRHFFGVLTAFTSTYALVAAYYNHHVALDVAQNIGSHYDLVADAPFLLLMALAWLGPSRLSRGLNPPLGLVRFVRSGSPLLLALAVLVIAILLLRQQFTLGVAGVIIAVLGYGLRSILSQVQQIETADVLRRDRRMFAEMALRDGLTGVPNRRAFEEALEREWRLALRSQQAISLLLADIDLFKQYNDRYGHLAGDACLREVASVLQQALKRPADMLARYGGEEFVLVLPNTPGAGAGNVAMRLCKQLSRLQLPHDDSPTRYVTISIGVACVVPTEGAQPNDLISAADRALYAAKRNGRNRVERTV</sequence>
<dbReference type="PROSITE" id="PS50887">
    <property type="entry name" value="GGDEF"/>
    <property type="match status" value="1"/>
</dbReference>
<feature type="transmembrane region" description="Helical" evidence="3">
    <location>
        <begin position="32"/>
        <end position="53"/>
    </location>
</feature>
<feature type="transmembrane region" description="Helical" evidence="3">
    <location>
        <begin position="65"/>
        <end position="82"/>
    </location>
</feature>
<keyword evidence="3" id="KW-0472">Membrane</keyword>
<feature type="transmembrane region" description="Helical" evidence="3">
    <location>
        <begin position="132"/>
        <end position="152"/>
    </location>
</feature>
<dbReference type="InterPro" id="IPR050469">
    <property type="entry name" value="Diguanylate_Cyclase"/>
</dbReference>
<dbReference type="SUPFAM" id="SSF55073">
    <property type="entry name" value="Nucleotide cyclase"/>
    <property type="match status" value="1"/>
</dbReference>
<dbReference type="SMART" id="SM00267">
    <property type="entry name" value="GGDEF"/>
    <property type="match status" value="1"/>
</dbReference>
<evidence type="ECO:0000313" key="5">
    <source>
        <dbReference type="EMBL" id="MBE1162674.1"/>
    </source>
</evidence>
<dbReference type="PANTHER" id="PTHR45138:SF9">
    <property type="entry name" value="DIGUANYLATE CYCLASE DGCM-RELATED"/>
    <property type="match status" value="1"/>
</dbReference>
<feature type="transmembrane region" description="Helical" evidence="3">
    <location>
        <begin position="266"/>
        <end position="284"/>
    </location>
</feature>
<dbReference type="Proteomes" id="UP000651010">
    <property type="component" value="Unassembled WGS sequence"/>
</dbReference>
<dbReference type="Gene3D" id="3.30.70.270">
    <property type="match status" value="1"/>
</dbReference>
<dbReference type="InterPro" id="IPR000160">
    <property type="entry name" value="GGDEF_dom"/>
</dbReference>
<dbReference type="NCBIfam" id="TIGR00254">
    <property type="entry name" value="GGDEF"/>
    <property type="match status" value="1"/>
</dbReference>
<keyword evidence="3" id="KW-1133">Transmembrane helix</keyword>
<dbReference type="InterPro" id="IPR043128">
    <property type="entry name" value="Rev_trsase/Diguanyl_cyclase"/>
</dbReference>
<dbReference type="EC" id="2.7.7.65" evidence="1"/>
<feature type="transmembrane region" description="Helical" evidence="3">
    <location>
        <begin position="193"/>
        <end position="212"/>
    </location>
</feature>
<comment type="caution">
    <text evidence="5">The sequence shown here is derived from an EMBL/GenBank/DDBJ whole genome shotgun (WGS) entry which is preliminary data.</text>
</comment>
<evidence type="ECO:0000313" key="6">
    <source>
        <dbReference type="Proteomes" id="UP000651010"/>
    </source>
</evidence>